<accession>A0A8T0FJ93</accession>
<dbReference type="EMBL" id="JABXBU010000012">
    <property type="protein sequence ID" value="KAF8789430.1"/>
    <property type="molecule type" value="Genomic_DNA"/>
</dbReference>
<sequence length="245" mass="28107">MMLTTRLCPSHPQSTVGQISWLATPARYDGFKIEERVRSLPVYTILRNRNRGAPTILRPRPLWCSWGKNLKGVTILLEQNGVFSEGQKRQKQTIPVFSPYSQRIFNLDLPIDWCMGAPLRTTFSRRYVRGSLNNFRKQCGDCIKWSRQSSTKTGLGNFPDGVDLTEPLPPRDPPSDIATANIHCPEDRAYGRVLWERILTSATYKKAPADHVSPLHVMQASRCLLKKQIQRKIWKRRGFLPYAVE</sequence>
<dbReference type="AlphaFoldDB" id="A0A8T0FJ93"/>
<keyword evidence="2" id="KW-1185">Reference proteome</keyword>
<proteinExistence type="predicted"/>
<reference evidence="1" key="1">
    <citation type="journal article" date="2020" name="bioRxiv">
        <title>Chromosome-level reference genome of the European wasp spider Argiope bruennichi: a resource for studies on range expansion and evolutionary adaptation.</title>
        <authorList>
            <person name="Sheffer M.M."/>
            <person name="Hoppe A."/>
            <person name="Krehenwinkel H."/>
            <person name="Uhl G."/>
            <person name="Kuss A.W."/>
            <person name="Jensen L."/>
            <person name="Jensen C."/>
            <person name="Gillespie R.G."/>
            <person name="Hoff K.J."/>
            <person name="Prost S."/>
        </authorList>
    </citation>
    <scope>NUCLEOTIDE SEQUENCE</scope>
</reference>
<evidence type="ECO:0000313" key="2">
    <source>
        <dbReference type="Proteomes" id="UP000807504"/>
    </source>
</evidence>
<dbReference type="Proteomes" id="UP000807504">
    <property type="component" value="Unassembled WGS sequence"/>
</dbReference>
<organism evidence="1 2">
    <name type="scientific">Argiope bruennichi</name>
    <name type="common">Wasp spider</name>
    <name type="synonym">Aranea bruennichi</name>
    <dbReference type="NCBI Taxonomy" id="94029"/>
    <lineage>
        <taxon>Eukaryota</taxon>
        <taxon>Metazoa</taxon>
        <taxon>Ecdysozoa</taxon>
        <taxon>Arthropoda</taxon>
        <taxon>Chelicerata</taxon>
        <taxon>Arachnida</taxon>
        <taxon>Araneae</taxon>
        <taxon>Araneomorphae</taxon>
        <taxon>Entelegynae</taxon>
        <taxon>Araneoidea</taxon>
        <taxon>Araneidae</taxon>
        <taxon>Argiope</taxon>
    </lineage>
</organism>
<reference evidence="1" key="2">
    <citation type="submission" date="2020-06" db="EMBL/GenBank/DDBJ databases">
        <authorList>
            <person name="Sheffer M."/>
        </authorList>
    </citation>
    <scope>NUCLEOTIDE SEQUENCE</scope>
</reference>
<comment type="caution">
    <text evidence="1">The sequence shown here is derived from an EMBL/GenBank/DDBJ whole genome shotgun (WGS) entry which is preliminary data.</text>
</comment>
<gene>
    <name evidence="1" type="ORF">HNY73_007368</name>
</gene>
<evidence type="ECO:0000313" key="1">
    <source>
        <dbReference type="EMBL" id="KAF8789430.1"/>
    </source>
</evidence>
<protein>
    <submittedName>
        <fullName evidence="1">Uncharacterized protein</fullName>
    </submittedName>
</protein>
<name>A0A8T0FJ93_ARGBR</name>